<proteinExistence type="predicted"/>
<accession>A0A8K0E295</accession>
<feature type="coiled-coil region" evidence="1">
    <location>
        <begin position="582"/>
        <end position="616"/>
    </location>
</feature>
<feature type="coiled-coil region" evidence="1">
    <location>
        <begin position="679"/>
        <end position="731"/>
    </location>
</feature>
<dbReference type="GO" id="GO:0008270">
    <property type="term" value="F:zinc ion binding"/>
    <property type="evidence" value="ECO:0007669"/>
    <property type="project" value="InterPro"/>
</dbReference>
<dbReference type="AlphaFoldDB" id="A0A8K0E295"/>
<dbReference type="InterPro" id="IPR036236">
    <property type="entry name" value="Znf_C2H2_sf"/>
</dbReference>
<organism evidence="5 6">
    <name type="scientific">Rhamnella rubrinervis</name>
    <dbReference type="NCBI Taxonomy" id="2594499"/>
    <lineage>
        <taxon>Eukaryota</taxon>
        <taxon>Viridiplantae</taxon>
        <taxon>Streptophyta</taxon>
        <taxon>Embryophyta</taxon>
        <taxon>Tracheophyta</taxon>
        <taxon>Spermatophyta</taxon>
        <taxon>Magnoliopsida</taxon>
        <taxon>eudicotyledons</taxon>
        <taxon>Gunneridae</taxon>
        <taxon>Pentapetalae</taxon>
        <taxon>rosids</taxon>
        <taxon>fabids</taxon>
        <taxon>Rosales</taxon>
        <taxon>Rhamnaceae</taxon>
        <taxon>rhamnoid group</taxon>
        <taxon>Rhamneae</taxon>
        <taxon>Rhamnella</taxon>
    </lineage>
</organism>
<dbReference type="GO" id="GO:0003676">
    <property type="term" value="F:nucleic acid binding"/>
    <property type="evidence" value="ECO:0007669"/>
    <property type="project" value="InterPro"/>
</dbReference>
<feature type="region of interest" description="Disordered" evidence="2">
    <location>
        <begin position="251"/>
        <end position="300"/>
    </location>
</feature>
<sequence>MNPGNPFLSFTQPVLPYSVAALDPALHPPGTDPNTIYGSYPLTHVGFQGQTPYEDPNASSQNWVTKQAEPIKYENVVNPVNQNSVVPASSYSLWNDTWMQQALANDVTSNTPQQGSVSGQVISCTLGTVTSVDLEKKRRKLLTGGTAVDSVRTCTICNVVCNSQEMFHKHLAGRKHAAQAGLAALGDMAPYFAAVRSQFSSTWKKVPKKVKFVQPARCEVCKINCNSSDVYVKHLSGKKHQKNLELSKLTNNPNAAASTGSSAATVPLIGPPEKPQANKGKSADTPQPWQQAVQSQAGEEDLETKMRKIVEGGAAASAIRMCTICNVVCNSQTVFNTHLGGQKHADKVKKLAEAGKAATAENLDRSPKVKGLKFFTQMSSSTGSESDNSIDFEELLEFGTRCRELRMEKNMLKKSQSQSFELIRELEVHVKSLSEGRKEDKKHIQMLEKELLNCSQELDYLQDQLNTRNREVDCLEDHVHSLELKLADSKNLEEKVGQLTEELDRSNFECLFLMQELVSKEVELQKSTLYIEKLEESISSTALESQCEIESMKLDIMALEQSYFYTEKTQEETFQGKARAKFQELELQIQDAKKIIKCLEMENRELKEKLDTSETNVRIFCQALEKWLENNRSQFNTESSLCELESKLTMSKEIREVFLSLVSKLAIVRAPDGDVMEKVEKMSHQIQEYELLVEQLKRELREEKLKAKEEAEDLAQEMAEFRYQITSLLEEECKRRACIEQASLQRIAELEAQKICKKRMGTIMWQVLNARSPEFRATENILELIF</sequence>
<evidence type="ECO:0000313" key="5">
    <source>
        <dbReference type="EMBL" id="KAF3438120.1"/>
    </source>
</evidence>
<dbReference type="SMART" id="SM00451">
    <property type="entry name" value="ZnF_U1"/>
    <property type="match status" value="3"/>
</dbReference>
<dbReference type="PANTHER" id="PTHR36390:SF1">
    <property type="entry name" value="MYOSIN HEAVY CHAIN-LIKE PROTEIN"/>
    <property type="match status" value="1"/>
</dbReference>
<feature type="domain" description="C2H2-type" evidence="3">
    <location>
        <begin position="216"/>
        <end position="240"/>
    </location>
</feature>
<feature type="domain" description="U1-type" evidence="4">
    <location>
        <begin position="213"/>
        <end position="247"/>
    </location>
</feature>
<reference evidence="5" key="1">
    <citation type="submission" date="2020-03" db="EMBL/GenBank/DDBJ databases">
        <title>A high-quality chromosome-level genome assembly of a woody plant with both climbing and erect habits, Rhamnella rubrinervis.</title>
        <authorList>
            <person name="Lu Z."/>
            <person name="Yang Y."/>
            <person name="Zhu X."/>
            <person name="Sun Y."/>
        </authorList>
    </citation>
    <scope>NUCLEOTIDE SEQUENCE</scope>
    <source>
        <strain evidence="5">BYM</strain>
        <tissue evidence="5">Leaf</tissue>
    </source>
</reference>
<dbReference type="Pfam" id="PF12874">
    <property type="entry name" value="zf-met"/>
    <property type="match status" value="3"/>
</dbReference>
<dbReference type="Gene3D" id="3.30.160.60">
    <property type="entry name" value="Classic Zinc Finger"/>
    <property type="match status" value="3"/>
</dbReference>
<feature type="domain" description="C2H2-type" evidence="3">
    <location>
        <begin position="152"/>
        <end position="176"/>
    </location>
</feature>
<gene>
    <name evidence="5" type="ORF">FNV43_RR20876</name>
</gene>
<evidence type="ECO:0000256" key="1">
    <source>
        <dbReference type="SAM" id="Coils"/>
    </source>
</evidence>
<name>A0A8K0E295_9ROSA</name>
<dbReference type="InterPro" id="IPR003604">
    <property type="entry name" value="Matrin/U1-like-C_Znf_C2H2"/>
</dbReference>
<feature type="domain" description="C2H2-type" evidence="3">
    <location>
        <begin position="320"/>
        <end position="344"/>
    </location>
</feature>
<keyword evidence="6" id="KW-1185">Reference proteome</keyword>
<evidence type="ECO:0000256" key="2">
    <source>
        <dbReference type="SAM" id="MobiDB-lite"/>
    </source>
</evidence>
<dbReference type="InterPro" id="IPR013087">
    <property type="entry name" value="Znf_C2H2_type"/>
</dbReference>
<dbReference type="SUPFAM" id="SSF57667">
    <property type="entry name" value="beta-beta-alpha zinc fingers"/>
    <property type="match status" value="3"/>
</dbReference>
<feature type="compositionally biased region" description="Polar residues" evidence="2">
    <location>
        <begin position="284"/>
        <end position="297"/>
    </location>
</feature>
<evidence type="ECO:0000259" key="3">
    <source>
        <dbReference type="SMART" id="SM00355"/>
    </source>
</evidence>
<dbReference type="PANTHER" id="PTHR36390">
    <property type="entry name" value="MYOSIN HEAVY CHAIN-LIKE PROTEIN"/>
    <property type="match status" value="1"/>
</dbReference>
<keyword evidence="1" id="KW-0175">Coiled coil</keyword>
<evidence type="ECO:0000313" key="6">
    <source>
        <dbReference type="Proteomes" id="UP000796880"/>
    </source>
</evidence>
<feature type="compositionally biased region" description="Low complexity" evidence="2">
    <location>
        <begin position="251"/>
        <end position="265"/>
    </location>
</feature>
<dbReference type="Proteomes" id="UP000796880">
    <property type="component" value="Unassembled WGS sequence"/>
</dbReference>
<evidence type="ECO:0000259" key="4">
    <source>
        <dbReference type="SMART" id="SM00451"/>
    </source>
</evidence>
<comment type="caution">
    <text evidence="5">The sequence shown here is derived from an EMBL/GenBank/DDBJ whole genome shotgun (WGS) entry which is preliminary data.</text>
</comment>
<dbReference type="EMBL" id="VOIH02000009">
    <property type="protein sequence ID" value="KAF3438120.1"/>
    <property type="molecule type" value="Genomic_DNA"/>
</dbReference>
<feature type="domain" description="U1-type" evidence="4">
    <location>
        <begin position="317"/>
        <end position="351"/>
    </location>
</feature>
<dbReference type="SMART" id="SM00355">
    <property type="entry name" value="ZnF_C2H2"/>
    <property type="match status" value="3"/>
</dbReference>
<dbReference type="OrthoDB" id="434647at2759"/>
<feature type="domain" description="U1-type" evidence="4">
    <location>
        <begin position="149"/>
        <end position="183"/>
    </location>
</feature>
<feature type="coiled-coil region" evidence="1">
    <location>
        <begin position="444"/>
        <end position="509"/>
    </location>
</feature>
<protein>
    <submittedName>
        <fullName evidence="5">Uncharacterized protein</fullName>
    </submittedName>
</protein>